<dbReference type="GO" id="GO:0007059">
    <property type="term" value="P:chromosome segregation"/>
    <property type="evidence" value="ECO:0007669"/>
    <property type="project" value="TreeGrafter"/>
</dbReference>
<dbReference type="InterPro" id="IPR036086">
    <property type="entry name" value="ParB/Sulfiredoxin_sf"/>
</dbReference>
<sequence>MTKDELENIEEQIEALEAEGRKISVSNKMKLKKLQRTRDKEKSPIETSSVFVSNNSIQEDIRLIDMDKIIMPEFNDRTGIDNKKIIELAESIKENGLIQPIILIENDNGTYTKIAGRRRILASKRNGNTKIEAIVKKEKLDKRKFNLLVLHENTQREDLNSYDKVRSVLHFIEQEFTMNQIDAKKISHKVNNFNKGNLLKEDLELESISQRLNQILSDTKVFSSVAHFIKHLPVLDMSIEILTLLESNEITFGMALLFNQYSNSKFEDNKEFSSVSQHILNSEMNLKDAKDYFMKTLYKKEKLEEENVTKEIKSKLLKLNKRISFLEEVEKKDFNKELSVLLKKYKI</sequence>
<dbReference type="Pfam" id="PF02195">
    <property type="entry name" value="ParB_N"/>
    <property type="match status" value="1"/>
</dbReference>
<dbReference type="GO" id="GO:0003677">
    <property type="term" value="F:DNA binding"/>
    <property type="evidence" value="ECO:0007669"/>
    <property type="project" value="InterPro"/>
</dbReference>
<evidence type="ECO:0000256" key="1">
    <source>
        <dbReference type="ARBA" id="ARBA00006295"/>
    </source>
</evidence>
<evidence type="ECO:0000259" key="2">
    <source>
        <dbReference type="SMART" id="SM00470"/>
    </source>
</evidence>
<dbReference type="Gene3D" id="3.90.1530.30">
    <property type="match status" value="1"/>
</dbReference>
<dbReference type="SMART" id="SM00470">
    <property type="entry name" value="ParB"/>
    <property type="match status" value="1"/>
</dbReference>
<dbReference type="InterPro" id="IPR004437">
    <property type="entry name" value="ParB/RepB/Spo0J"/>
</dbReference>
<evidence type="ECO:0000313" key="3">
    <source>
        <dbReference type="EMBL" id="CAA6815239.1"/>
    </source>
</evidence>
<dbReference type="SUPFAM" id="SSF109709">
    <property type="entry name" value="KorB DNA-binding domain-like"/>
    <property type="match status" value="1"/>
</dbReference>
<organism evidence="3">
    <name type="scientific">uncultured Sulfurovum sp</name>
    <dbReference type="NCBI Taxonomy" id="269237"/>
    <lineage>
        <taxon>Bacteria</taxon>
        <taxon>Pseudomonadati</taxon>
        <taxon>Campylobacterota</taxon>
        <taxon>Epsilonproteobacteria</taxon>
        <taxon>Campylobacterales</taxon>
        <taxon>Sulfurovaceae</taxon>
        <taxon>Sulfurovum</taxon>
        <taxon>environmental samples</taxon>
    </lineage>
</organism>
<dbReference type="AlphaFoldDB" id="A0A6S6TFI7"/>
<comment type="similarity">
    <text evidence="1">Belongs to the ParB family.</text>
</comment>
<dbReference type="SUPFAM" id="SSF110849">
    <property type="entry name" value="ParB/Sulfiredoxin"/>
    <property type="match status" value="1"/>
</dbReference>
<gene>
    <name evidence="3" type="ORF">HELGO_WM22263</name>
</gene>
<dbReference type="EMBL" id="CACVAP010000082">
    <property type="protein sequence ID" value="CAA6815239.1"/>
    <property type="molecule type" value="Genomic_DNA"/>
</dbReference>
<dbReference type="PANTHER" id="PTHR33375">
    <property type="entry name" value="CHROMOSOME-PARTITIONING PROTEIN PARB-RELATED"/>
    <property type="match status" value="1"/>
</dbReference>
<name>A0A6S6TFI7_9BACT</name>
<accession>A0A6S6TFI7</accession>
<dbReference type="Gene3D" id="1.10.10.2830">
    <property type="match status" value="1"/>
</dbReference>
<protein>
    <recommendedName>
        <fullName evidence="2">ParB-like N-terminal domain-containing protein</fullName>
    </recommendedName>
</protein>
<dbReference type="GO" id="GO:0005694">
    <property type="term" value="C:chromosome"/>
    <property type="evidence" value="ECO:0007669"/>
    <property type="project" value="TreeGrafter"/>
</dbReference>
<reference evidence="3" key="1">
    <citation type="submission" date="2020-01" db="EMBL/GenBank/DDBJ databases">
        <authorList>
            <person name="Meier V. D."/>
            <person name="Meier V D."/>
        </authorList>
    </citation>
    <scope>NUCLEOTIDE SEQUENCE</scope>
    <source>
        <strain evidence="3">HLG_WM_MAG_06</strain>
    </source>
</reference>
<dbReference type="NCBIfam" id="TIGR00180">
    <property type="entry name" value="parB_part"/>
    <property type="match status" value="1"/>
</dbReference>
<feature type="domain" description="ParB-like N-terminal" evidence="2">
    <location>
        <begin position="62"/>
        <end position="152"/>
    </location>
</feature>
<dbReference type="InterPro" id="IPR050336">
    <property type="entry name" value="Chromosome_partition/occlusion"/>
</dbReference>
<proteinExistence type="inferred from homology"/>
<dbReference type="InterPro" id="IPR003115">
    <property type="entry name" value="ParB_N"/>
</dbReference>
<dbReference type="PANTHER" id="PTHR33375:SF1">
    <property type="entry name" value="CHROMOSOME-PARTITIONING PROTEIN PARB-RELATED"/>
    <property type="match status" value="1"/>
</dbReference>